<evidence type="ECO:0000256" key="1">
    <source>
        <dbReference type="SAM" id="MobiDB-lite"/>
    </source>
</evidence>
<dbReference type="EMBL" id="JXQQ01000097">
    <property type="protein sequence ID" value="KIQ20548.1"/>
    <property type="molecule type" value="Genomic_DNA"/>
</dbReference>
<evidence type="ECO:0000313" key="2">
    <source>
        <dbReference type="EMBL" id="KIQ20548.1"/>
    </source>
</evidence>
<dbReference type="RefSeq" id="WP_042582172.1">
    <property type="nucleotide sequence ID" value="NZ_JXQQ01000097.1"/>
</dbReference>
<dbReference type="AlphaFoldDB" id="A0A0D0KUU3"/>
<accession>A0A0D0KUU3</accession>
<organism evidence="2 3">
    <name type="scientific">Variovorax paradoxus</name>
    <dbReference type="NCBI Taxonomy" id="34073"/>
    <lineage>
        <taxon>Bacteria</taxon>
        <taxon>Pseudomonadati</taxon>
        <taxon>Pseudomonadota</taxon>
        <taxon>Betaproteobacteria</taxon>
        <taxon>Burkholderiales</taxon>
        <taxon>Comamonadaceae</taxon>
        <taxon>Variovorax</taxon>
    </lineage>
</organism>
<comment type="caution">
    <text evidence="2">The sequence shown here is derived from an EMBL/GenBank/DDBJ whole genome shotgun (WGS) entry which is preliminary data.</text>
</comment>
<reference evidence="2 3" key="1">
    <citation type="submission" date="2014-12" db="EMBL/GenBank/DDBJ databases">
        <title>16Stimator: statistical estimation of ribosomal gene copy numbers from draft genome assemblies.</title>
        <authorList>
            <person name="Perisin M.A."/>
            <person name="Vetter M."/>
            <person name="Gilbert J.A."/>
            <person name="Bergelson J."/>
        </authorList>
    </citation>
    <scope>NUCLEOTIDE SEQUENCE [LARGE SCALE GENOMIC DNA]</scope>
    <source>
        <strain evidence="2 3">MEDvA23</strain>
    </source>
</reference>
<dbReference type="OrthoDB" id="8855495at2"/>
<feature type="compositionally biased region" description="Basic and acidic residues" evidence="1">
    <location>
        <begin position="79"/>
        <end position="91"/>
    </location>
</feature>
<proteinExistence type="predicted"/>
<feature type="region of interest" description="Disordered" evidence="1">
    <location>
        <begin position="47"/>
        <end position="91"/>
    </location>
</feature>
<gene>
    <name evidence="2" type="ORF">RT97_28270</name>
</gene>
<dbReference type="Proteomes" id="UP000032067">
    <property type="component" value="Unassembled WGS sequence"/>
</dbReference>
<protein>
    <submittedName>
        <fullName evidence="2">Uncharacterized protein</fullName>
    </submittedName>
</protein>
<sequence length="143" mass="16215">MSFTPNYTSDEELAFFGNPGVVFRARALPPEQRAHLVRDLKQFRRAENGDRARPDAINNATAEPTVANRYGLATPFAPRDTHRPDRANNPEVMRHMRELSQRIEDEGITHDLQKRMTTDADRPLTEPTLRDQIAAAVTVHNAD</sequence>
<name>A0A0D0KUU3_VARPD</name>
<evidence type="ECO:0000313" key="3">
    <source>
        <dbReference type="Proteomes" id="UP000032067"/>
    </source>
</evidence>